<feature type="non-terminal residue" evidence="2">
    <location>
        <position position="264"/>
    </location>
</feature>
<gene>
    <name evidence="2" type="ORF">S01H1_45565</name>
</gene>
<protein>
    <recommendedName>
        <fullName evidence="3">DUF3417 domain-containing protein</fullName>
    </recommendedName>
</protein>
<dbReference type="InterPro" id="IPR011834">
    <property type="entry name" value="Agluc_phsphrylas"/>
</dbReference>
<reference evidence="2" key="1">
    <citation type="journal article" date="2014" name="Front. Microbiol.">
        <title>High frequency of phylogenetically diverse reductive dehalogenase-homologous genes in deep subseafloor sedimentary metagenomes.</title>
        <authorList>
            <person name="Kawai M."/>
            <person name="Futagami T."/>
            <person name="Toyoda A."/>
            <person name="Takaki Y."/>
            <person name="Nishi S."/>
            <person name="Hori S."/>
            <person name="Arai W."/>
            <person name="Tsubouchi T."/>
            <person name="Morono Y."/>
            <person name="Uchiyama I."/>
            <person name="Ito T."/>
            <person name="Fujiyama A."/>
            <person name="Inagaki F."/>
            <person name="Takami H."/>
        </authorList>
    </citation>
    <scope>NUCLEOTIDE SEQUENCE</scope>
    <source>
        <strain evidence="2">Expedition CK06-06</strain>
    </source>
</reference>
<feature type="non-terminal residue" evidence="2">
    <location>
        <position position="1"/>
    </location>
</feature>
<dbReference type="PANTHER" id="PTHR42655:SF1">
    <property type="entry name" value="GLYCOGEN PHOSPHORYLASE"/>
    <property type="match status" value="1"/>
</dbReference>
<dbReference type="NCBIfam" id="TIGR02094">
    <property type="entry name" value="more_P_ylases"/>
    <property type="match status" value="1"/>
</dbReference>
<dbReference type="Gene3D" id="3.40.50.2000">
    <property type="entry name" value="Glycogen Phosphorylase B"/>
    <property type="match status" value="2"/>
</dbReference>
<dbReference type="InterPro" id="IPR000811">
    <property type="entry name" value="Glyco_trans_35"/>
</dbReference>
<evidence type="ECO:0000313" key="2">
    <source>
        <dbReference type="EMBL" id="GAG01181.1"/>
    </source>
</evidence>
<dbReference type="GO" id="GO:0005975">
    <property type="term" value="P:carbohydrate metabolic process"/>
    <property type="evidence" value="ECO:0007669"/>
    <property type="project" value="InterPro"/>
</dbReference>
<sequence>NSEWARDITAELYGGDREMRICQEMVLGIGGVRMLRALGLDPAVYHMNEGHSGFAAFERIRALREEHGLDFNEALEFVRFTNVFTTHTPVPAGIDTFQPDLMRVYLGHFAKLMGISIDVLLGFGRQNPRDKEEEFSMAVFALRVSNWNNGVSRLHGRVSRRMWHRIWPRTSEIDLPITHVTNGVHTPSWISEEMAGNYNRYLGPRWIEDPDNVKVWERVDMIPDTELWRTKDRARERLVTFTRRRVKKQLIKRGHSDRDVAIAA</sequence>
<dbReference type="AlphaFoldDB" id="X0VKU9"/>
<dbReference type="PANTHER" id="PTHR42655">
    <property type="entry name" value="GLYCOGEN PHOSPHORYLASE"/>
    <property type="match status" value="1"/>
</dbReference>
<evidence type="ECO:0000256" key="1">
    <source>
        <dbReference type="ARBA" id="ARBA00006047"/>
    </source>
</evidence>
<organism evidence="2">
    <name type="scientific">marine sediment metagenome</name>
    <dbReference type="NCBI Taxonomy" id="412755"/>
    <lineage>
        <taxon>unclassified sequences</taxon>
        <taxon>metagenomes</taxon>
        <taxon>ecological metagenomes</taxon>
    </lineage>
</organism>
<dbReference type="GO" id="GO:0030170">
    <property type="term" value="F:pyridoxal phosphate binding"/>
    <property type="evidence" value="ECO:0007669"/>
    <property type="project" value="InterPro"/>
</dbReference>
<evidence type="ECO:0008006" key="3">
    <source>
        <dbReference type="Google" id="ProtNLM"/>
    </source>
</evidence>
<comment type="similarity">
    <text evidence="1">Belongs to the glycogen phosphorylase family.</text>
</comment>
<dbReference type="EMBL" id="BARS01029125">
    <property type="protein sequence ID" value="GAG01181.1"/>
    <property type="molecule type" value="Genomic_DNA"/>
</dbReference>
<comment type="caution">
    <text evidence="2">The sequence shown here is derived from an EMBL/GenBank/DDBJ whole genome shotgun (WGS) entry which is preliminary data.</text>
</comment>
<dbReference type="GO" id="GO:0008184">
    <property type="term" value="F:glycogen phosphorylase activity"/>
    <property type="evidence" value="ECO:0007669"/>
    <property type="project" value="InterPro"/>
</dbReference>
<accession>X0VKU9</accession>
<dbReference type="Pfam" id="PF00343">
    <property type="entry name" value="Phosphorylase"/>
    <property type="match status" value="1"/>
</dbReference>
<dbReference type="SUPFAM" id="SSF53756">
    <property type="entry name" value="UDP-Glycosyltransferase/glycogen phosphorylase"/>
    <property type="match status" value="1"/>
</dbReference>
<proteinExistence type="inferred from homology"/>
<dbReference type="InterPro" id="IPR052182">
    <property type="entry name" value="Glycogen/Maltodextrin_Phosph"/>
</dbReference>
<name>X0VKU9_9ZZZZ</name>